<dbReference type="EMBL" id="BAEO01000027">
    <property type="protein sequence ID" value="GAC18912.1"/>
    <property type="molecule type" value="Genomic_DNA"/>
</dbReference>
<dbReference type="PANTHER" id="PTHR43798">
    <property type="entry name" value="MONOACYLGLYCEROL LIPASE"/>
    <property type="match status" value="1"/>
</dbReference>
<name>K6YL82_9ALTE</name>
<comment type="caution">
    <text evidence="2">The sequence shown here is derived from an EMBL/GenBank/DDBJ whole genome shotgun (WGS) entry which is preliminary data.</text>
</comment>
<dbReference type="STRING" id="493475.GARC_1945"/>
<proteinExistence type="predicted"/>
<dbReference type="Pfam" id="PF00561">
    <property type="entry name" value="Abhydrolase_1"/>
    <property type="match status" value="1"/>
</dbReference>
<dbReference type="eggNOG" id="COG1073">
    <property type="taxonomic scope" value="Bacteria"/>
</dbReference>
<organism evidence="2 3">
    <name type="scientific">Paraglaciecola arctica BSs20135</name>
    <dbReference type="NCBI Taxonomy" id="493475"/>
    <lineage>
        <taxon>Bacteria</taxon>
        <taxon>Pseudomonadati</taxon>
        <taxon>Pseudomonadota</taxon>
        <taxon>Gammaproteobacteria</taxon>
        <taxon>Alteromonadales</taxon>
        <taxon>Alteromonadaceae</taxon>
        <taxon>Paraglaciecola</taxon>
    </lineage>
</organism>
<sequence>MNLALQLFRTQNRFLSLMDPKSALNRATNLFFTPIRHDPKPWEEEAEAQGNRIRLKNGVSAIVWGQGPPILMMHGWEGRATQMAGFIEPLTTNGFQIIALDAPAHGRSQGQQSHPMRFVESLFLAQQTFGPFYAVVGHSMGGGCSLYSALEGLQVEKVISISGPANFQNLSKRFARFIGMSKSVVEKFVESVEETVGIPFEDIDLLSRGKELQQPTLLVHDSDDEEVPFSDAQNLIKVIPNGRFFATSGLGHRKIMRNSTVIDTVCNFIRNDNDDHLCKAT</sequence>
<dbReference type="AlphaFoldDB" id="K6YL82"/>
<dbReference type="RefSeq" id="WP_007619206.1">
    <property type="nucleotide sequence ID" value="NZ_BAEO01000027.1"/>
</dbReference>
<dbReference type="PANTHER" id="PTHR43798:SF33">
    <property type="entry name" value="HYDROLASE, PUTATIVE (AFU_ORTHOLOGUE AFUA_2G14860)-RELATED"/>
    <property type="match status" value="1"/>
</dbReference>
<dbReference type="GO" id="GO:0016020">
    <property type="term" value="C:membrane"/>
    <property type="evidence" value="ECO:0007669"/>
    <property type="project" value="TreeGrafter"/>
</dbReference>
<dbReference type="SUPFAM" id="SSF53474">
    <property type="entry name" value="alpha/beta-Hydrolases"/>
    <property type="match status" value="1"/>
</dbReference>
<evidence type="ECO:0000313" key="2">
    <source>
        <dbReference type="EMBL" id="GAC18912.1"/>
    </source>
</evidence>
<gene>
    <name evidence="2" type="ORF">GARC_1945</name>
</gene>
<dbReference type="OrthoDB" id="9785847at2"/>
<feature type="domain" description="AB hydrolase-1" evidence="1">
    <location>
        <begin position="68"/>
        <end position="167"/>
    </location>
</feature>
<dbReference type="Gene3D" id="3.40.50.1820">
    <property type="entry name" value="alpha/beta hydrolase"/>
    <property type="match status" value="1"/>
</dbReference>
<evidence type="ECO:0000313" key="3">
    <source>
        <dbReference type="Proteomes" id="UP000006327"/>
    </source>
</evidence>
<dbReference type="InterPro" id="IPR000073">
    <property type="entry name" value="AB_hydrolase_1"/>
</dbReference>
<dbReference type="Proteomes" id="UP000006327">
    <property type="component" value="Unassembled WGS sequence"/>
</dbReference>
<evidence type="ECO:0000259" key="1">
    <source>
        <dbReference type="Pfam" id="PF00561"/>
    </source>
</evidence>
<reference evidence="2 3" key="1">
    <citation type="journal article" date="2017" name="Antonie Van Leeuwenhoek">
        <title>Rhizobium rhizosphaerae sp. nov., a novel species isolated from rice rhizosphere.</title>
        <authorList>
            <person name="Zhao J.J."/>
            <person name="Zhang J."/>
            <person name="Zhang R.J."/>
            <person name="Zhang C.W."/>
            <person name="Yin H.Q."/>
            <person name="Zhang X.X."/>
        </authorList>
    </citation>
    <scope>NUCLEOTIDE SEQUENCE [LARGE SCALE GENOMIC DNA]</scope>
    <source>
        <strain evidence="2 3">BSs20135</strain>
    </source>
</reference>
<dbReference type="InterPro" id="IPR029058">
    <property type="entry name" value="AB_hydrolase_fold"/>
</dbReference>
<accession>K6YL82</accession>
<dbReference type="InterPro" id="IPR050266">
    <property type="entry name" value="AB_hydrolase_sf"/>
</dbReference>
<keyword evidence="3" id="KW-1185">Reference proteome</keyword>
<protein>
    <recommendedName>
        <fullName evidence="1">AB hydrolase-1 domain-containing protein</fullName>
    </recommendedName>
</protein>